<evidence type="ECO:0000256" key="3">
    <source>
        <dbReference type="ARBA" id="ARBA00023163"/>
    </source>
</evidence>
<dbReference type="PANTHER" id="PTHR43132">
    <property type="entry name" value="ARSENICAL RESISTANCE OPERON REPRESSOR ARSR-RELATED"/>
    <property type="match status" value="1"/>
</dbReference>
<gene>
    <name evidence="5" type="ORF">E0H50_03800</name>
</gene>
<dbReference type="InterPro" id="IPR036390">
    <property type="entry name" value="WH_DNA-bd_sf"/>
</dbReference>
<evidence type="ECO:0000256" key="2">
    <source>
        <dbReference type="ARBA" id="ARBA00023125"/>
    </source>
</evidence>
<dbReference type="GO" id="GO:0003700">
    <property type="term" value="F:DNA-binding transcription factor activity"/>
    <property type="evidence" value="ECO:0007669"/>
    <property type="project" value="InterPro"/>
</dbReference>
<dbReference type="Pfam" id="PF12840">
    <property type="entry name" value="HTH_20"/>
    <property type="match status" value="1"/>
</dbReference>
<dbReference type="OrthoDB" id="3460651at2"/>
<dbReference type="GO" id="GO:0003677">
    <property type="term" value="F:DNA binding"/>
    <property type="evidence" value="ECO:0007669"/>
    <property type="project" value="UniProtKB-KW"/>
</dbReference>
<dbReference type="SMART" id="SM00418">
    <property type="entry name" value="HTH_ARSR"/>
    <property type="match status" value="1"/>
</dbReference>
<dbReference type="Proteomes" id="UP000292695">
    <property type="component" value="Unassembled WGS sequence"/>
</dbReference>
<organism evidence="5 6">
    <name type="scientific">Kribbella sindirgiensis</name>
    <dbReference type="NCBI Taxonomy" id="1124744"/>
    <lineage>
        <taxon>Bacteria</taxon>
        <taxon>Bacillati</taxon>
        <taxon>Actinomycetota</taxon>
        <taxon>Actinomycetes</taxon>
        <taxon>Propionibacteriales</taxon>
        <taxon>Kribbellaceae</taxon>
        <taxon>Kribbella</taxon>
    </lineage>
</organism>
<evidence type="ECO:0000313" key="6">
    <source>
        <dbReference type="Proteomes" id="UP000292695"/>
    </source>
</evidence>
<dbReference type="CDD" id="cd00090">
    <property type="entry name" value="HTH_ARSR"/>
    <property type="match status" value="1"/>
</dbReference>
<name>A0A4R0JNP6_9ACTN</name>
<proteinExistence type="predicted"/>
<sequence>MALRIELGASGLGSVRLTSDAVWETVASLHVLTFPRQHAVHLRLRSRVPSRPGYDLPFLLALTDDPQWFPDILAPAPRVDPLHPLTQIAALRETADAVLRSDLEQLSRRCPDLTFTSTAQYADKVATALAAYWRDVLEPIWERIEGVASDDLTYHSRQIARSGVAQAINEVHHELSYGDGGLTVDFHRTRATVPCGPDGVWLVPSAFRWPWVAVGKTASSCVISYAARGSALVWEPKGATTEPDALSALLGRSRAAILHALDLPRTTTWLAREVGLSAGTVSDHLSVLAASGLLVSHRQGRRVLYARTPLGSDLAEGGPAAWRAVP</sequence>
<keyword evidence="3" id="KW-0804">Transcription</keyword>
<evidence type="ECO:0000259" key="4">
    <source>
        <dbReference type="SMART" id="SM00418"/>
    </source>
</evidence>
<evidence type="ECO:0000256" key="1">
    <source>
        <dbReference type="ARBA" id="ARBA00023015"/>
    </source>
</evidence>
<keyword evidence="2" id="KW-0238">DNA-binding</keyword>
<dbReference type="PANTHER" id="PTHR43132:SF6">
    <property type="entry name" value="HTH-TYPE TRANSCRIPTIONAL REPRESSOR CZRA"/>
    <property type="match status" value="1"/>
</dbReference>
<dbReference type="PRINTS" id="PR00778">
    <property type="entry name" value="HTHARSR"/>
</dbReference>
<keyword evidence="1" id="KW-0805">Transcription regulation</keyword>
<dbReference type="AlphaFoldDB" id="A0A4R0JNP6"/>
<dbReference type="InterPro" id="IPR001845">
    <property type="entry name" value="HTH_ArsR_DNA-bd_dom"/>
</dbReference>
<dbReference type="RefSeq" id="WP_131284690.1">
    <property type="nucleotide sequence ID" value="NZ_SJKA01000001.1"/>
</dbReference>
<dbReference type="Gene3D" id="1.10.10.10">
    <property type="entry name" value="Winged helix-like DNA-binding domain superfamily/Winged helix DNA-binding domain"/>
    <property type="match status" value="1"/>
</dbReference>
<reference evidence="5 6" key="1">
    <citation type="submission" date="2019-02" db="EMBL/GenBank/DDBJ databases">
        <title>Kribbella capetownensis sp. nov. and Kribbella speibonae sp. nov., isolated from soil.</title>
        <authorList>
            <person name="Curtis S.M."/>
            <person name="Norton I."/>
            <person name="Everest G.J."/>
            <person name="Meyers P.R."/>
        </authorList>
    </citation>
    <scope>NUCLEOTIDE SEQUENCE [LARGE SCALE GENOMIC DNA]</scope>
    <source>
        <strain evidence="5 6">DSM 27082</strain>
    </source>
</reference>
<dbReference type="InterPro" id="IPR036388">
    <property type="entry name" value="WH-like_DNA-bd_sf"/>
</dbReference>
<accession>A0A4R0JNP6</accession>
<dbReference type="SUPFAM" id="SSF46785">
    <property type="entry name" value="Winged helix' DNA-binding domain"/>
    <property type="match status" value="1"/>
</dbReference>
<dbReference type="EMBL" id="SJKA01000001">
    <property type="protein sequence ID" value="TCC43585.1"/>
    <property type="molecule type" value="Genomic_DNA"/>
</dbReference>
<protein>
    <submittedName>
        <fullName evidence="5">ArsR family transcriptional regulator</fullName>
    </submittedName>
</protein>
<evidence type="ECO:0000313" key="5">
    <source>
        <dbReference type="EMBL" id="TCC43585.1"/>
    </source>
</evidence>
<comment type="caution">
    <text evidence="5">The sequence shown here is derived from an EMBL/GenBank/DDBJ whole genome shotgun (WGS) entry which is preliminary data.</text>
</comment>
<dbReference type="InterPro" id="IPR051011">
    <property type="entry name" value="Metal_resp_trans_reg"/>
</dbReference>
<keyword evidence="6" id="KW-1185">Reference proteome</keyword>
<feature type="domain" description="HTH arsR-type" evidence="4">
    <location>
        <begin position="244"/>
        <end position="316"/>
    </location>
</feature>
<dbReference type="InterPro" id="IPR011991">
    <property type="entry name" value="ArsR-like_HTH"/>
</dbReference>